<protein>
    <recommendedName>
        <fullName evidence="12">Methuselah N-terminal domain-containing protein</fullName>
    </recommendedName>
</protein>
<keyword evidence="7" id="KW-0675">Receptor</keyword>
<evidence type="ECO:0000256" key="4">
    <source>
        <dbReference type="ARBA" id="ARBA00022729"/>
    </source>
</evidence>
<accession>A0A9P0KEY1</accession>
<dbReference type="AlphaFoldDB" id="A0A9P0KEY1"/>
<evidence type="ECO:0000256" key="5">
    <source>
        <dbReference type="ARBA" id="ARBA00022989"/>
    </source>
</evidence>
<keyword evidence="11" id="KW-1185">Reference proteome</keyword>
<dbReference type="PANTHER" id="PTHR46953:SF1">
    <property type="entry name" value="G-PROTEIN COUPLED RECEPTOR MTH-LIKE 1-RELATED"/>
    <property type="match status" value="1"/>
</dbReference>
<evidence type="ECO:0000256" key="6">
    <source>
        <dbReference type="ARBA" id="ARBA00023040"/>
    </source>
</evidence>
<keyword evidence="4" id="KW-0732">Signal</keyword>
<keyword evidence="9" id="KW-0472">Membrane</keyword>
<comment type="caution">
    <text evidence="10">The sequence shown here is derived from an EMBL/GenBank/DDBJ whole genome shotgun (WGS) entry which is preliminary data.</text>
</comment>
<reference evidence="10" key="1">
    <citation type="submission" date="2022-03" db="EMBL/GenBank/DDBJ databases">
        <authorList>
            <person name="Sayadi A."/>
        </authorList>
    </citation>
    <scope>NUCLEOTIDE SEQUENCE</scope>
</reference>
<comment type="similarity">
    <text evidence="2">Belongs to the G-protein coupled receptor 2 family. Mth subfamily.</text>
</comment>
<evidence type="ECO:0000256" key="2">
    <source>
        <dbReference type="ARBA" id="ARBA00008979"/>
    </source>
</evidence>
<evidence type="ECO:0000256" key="9">
    <source>
        <dbReference type="SAM" id="Phobius"/>
    </source>
</evidence>
<comment type="subcellular location">
    <subcellularLocation>
        <location evidence="1">Endomembrane system</location>
        <topology evidence="1">Multi-pass membrane protein</topology>
    </subcellularLocation>
</comment>
<evidence type="ECO:0000313" key="11">
    <source>
        <dbReference type="Proteomes" id="UP001152888"/>
    </source>
</evidence>
<name>A0A9P0KEY1_ACAOB</name>
<organism evidence="10 11">
    <name type="scientific">Acanthoscelides obtectus</name>
    <name type="common">Bean weevil</name>
    <name type="synonym">Bruchus obtectus</name>
    <dbReference type="NCBI Taxonomy" id="200917"/>
    <lineage>
        <taxon>Eukaryota</taxon>
        <taxon>Metazoa</taxon>
        <taxon>Ecdysozoa</taxon>
        <taxon>Arthropoda</taxon>
        <taxon>Hexapoda</taxon>
        <taxon>Insecta</taxon>
        <taxon>Pterygota</taxon>
        <taxon>Neoptera</taxon>
        <taxon>Endopterygota</taxon>
        <taxon>Coleoptera</taxon>
        <taxon>Polyphaga</taxon>
        <taxon>Cucujiformia</taxon>
        <taxon>Chrysomeloidea</taxon>
        <taxon>Chrysomelidae</taxon>
        <taxon>Bruchinae</taxon>
        <taxon>Bruchini</taxon>
        <taxon>Acanthoscelides</taxon>
    </lineage>
</organism>
<dbReference type="EMBL" id="CAKOFQ010006807">
    <property type="protein sequence ID" value="CAH1973310.1"/>
    <property type="molecule type" value="Genomic_DNA"/>
</dbReference>
<keyword evidence="8" id="KW-0807">Transducer</keyword>
<feature type="transmembrane region" description="Helical" evidence="9">
    <location>
        <begin position="325"/>
        <end position="345"/>
    </location>
</feature>
<evidence type="ECO:0000256" key="7">
    <source>
        <dbReference type="ARBA" id="ARBA00023170"/>
    </source>
</evidence>
<evidence type="ECO:0000256" key="1">
    <source>
        <dbReference type="ARBA" id="ARBA00004127"/>
    </source>
</evidence>
<dbReference type="PANTHER" id="PTHR46953">
    <property type="entry name" value="G-PROTEIN COUPLED RECEPTOR MTH-LIKE 1-RELATED"/>
    <property type="match status" value="1"/>
</dbReference>
<dbReference type="GO" id="GO:0004930">
    <property type="term" value="F:G protein-coupled receptor activity"/>
    <property type="evidence" value="ECO:0007669"/>
    <property type="project" value="UniProtKB-KW"/>
</dbReference>
<evidence type="ECO:0000256" key="3">
    <source>
        <dbReference type="ARBA" id="ARBA00022692"/>
    </source>
</evidence>
<keyword evidence="6" id="KW-0297">G-protein coupled receptor</keyword>
<dbReference type="OrthoDB" id="6761267at2759"/>
<keyword evidence="3 9" id="KW-0812">Transmembrane</keyword>
<dbReference type="InterPro" id="IPR036272">
    <property type="entry name" value="Methuselah_N_sf"/>
</dbReference>
<evidence type="ECO:0000256" key="8">
    <source>
        <dbReference type="ARBA" id="ARBA00023224"/>
    </source>
</evidence>
<sequence length="347" mass="39366">MRKSCLSTNVCSRGMILNDTLECETVEKKDEIVAIANSIAVDASMKPAKLNSDQMVLSEYFAHICSGDKSEVVYWPKGGQLKTHYINHKNGELLVVNNTMKKFPSTTYCVDEAKHEGELSYALMMCPCTVSTCIQKCCPETMHFDTIIEQCVPSNPNISTFQPTLQRMMNDTQNEHFFLTYGIPQCKGQLMMLLLNMTKVYPQESGYLMLDDEENGQHQFYERGKYCLDIFSSQAAFAPKLGGFICRDGFTNYTYQEVSDKNLLEVVPFSVYAPRKIERLEEATEDKESADSTEFLTQFKGAEYKTEDVDRGIEVVIKSFDSRSAAVQTAVFWEMVVVLVFVLLCKK</sequence>
<dbReference type="Proteomes" id="UP001152888">
    <property type="component" value="Unassembled WGS sequence"/>
</dbReference>
<dbReference type="GO" id="GO:0012505">
    <property type="term" value="C:endomembrane system"/>
    <property type="evidence" value="ECO:0007669"/>
    <property type="project" value="UniProtKB-SubCell"/>
</dbReference>
<proteinExistence type="inferred from homology"/>
<dbReference type="InterPro" id="IPR023311">
    <property type="entry name" value="Methusela_ecto_dom_2"/>
</dbReference>
<dbReference type="InterPro" id="IPR052808">
    <property type="entry name" value="GPCR_Mth-like"/>
</dbReference>
<dbReference type="SUPFAM" id="SSF63877">
    <property type="entry name" value="Methuselah ectodomain"/>
    <property type="match status" value="1"/>
</dbReference>
<dbReference type="Gene3D" id="2.170.180.11">
    <property type="entry name" value="Methuselah ectodomain, domain 2"/>
    <property type="match status" value="1"/>
</dbReference>
<evidence type="ECO:0000313" key="10">
    <source>
        <dbReference type="EMBL" id="CAH1973310.1"/>
    </source>
</evidence>
<keyword evidence="5 9" id="KW-1133">Transmembrane helix</keyword>
<evidence type="ECO:0008006" key="12">
    <source>
        <dbReference type="Google" id="ProtNLM"/>
    </source>
</evidence>
<gene>
    <name evidence="10" type="ORF">ACAOBT_LOCUS10482</name>
</gene>